<dbReference type="EMBL" id="BLYJ01000028">
    <property type="protein sequence ID" value="GFO88916.1"/>
    <property type="molecule type" value="Genomic_DNA"/>
</dbReference>
<comment type="caution">
    <text evidence="1">The sequence shown here is derived from an EMBL/GenBank/DDBJ whole genome shotgun (WGS) entry which is preliminary data.</text>
</comment>
<dbReference type="RefSeq" id="WP_188886382.1">
    <property type="nucleotide sequence ID" value="NZ_BLYJ01000028.1"/>
</dbReference>
<organism evidence="1 2">
    <name type="scientific">Butyricicoccus faecihominis</name>
    <dbReference type="NCBI Taxonomy" id="1712515"/>
    <lineage>
        <taxon>Bacteria</taxon>
        <taxon>Bacillati</taxon>
        <taxon>Bacillota</taxon>
        <taxon>Clostridia</taxon>
        <taxon>Eubacteriales</taxon>
        <taxon>Butyricicoccaceae</taxon>
        <taxon>Butyricicoccus</taxon>
    </lineage>
</organism>
<protein>
    <recommendedName>
        <fullName evidence="3">DNA-binding protein</fullName>
    </recommendedName>
</protein>
<evidence type="ECO:0008006" key="3">
    <source>
        <dbReference type="Google" id="ProtNLM"/>
    </source>
</evidence>
<name>A0ABQ1E1R1_9FIRM</name>
<evidence type="ECO:0000313" key="2">
    <source>
        <dbReference type="Proteomes" id="UP000620147"/>
    </source>
</evidence>
<reference evidence="1 2" key="1">
    <citation type="submission" date="2020-06" db="EMBL/GenBank/DDBJ databases">
        <title>Characterization of fructooligosaccharide metabolism and fructooligosaccharide-degrading enzymes in human commensal butyrate producers.</title>
        <authorList>
            <person name="Tanno H."/>
            <person name="Fujii T."/>
            <person name="Hirano K."/>
            <person name="Maeno S."/>
            <person name="Tonozuka T."/>
            <person name="Sakamoto M."/>
            <person name="Ohkuma M."/>
            <person name="Tochio T."/>
            <person name="Endo A."/>
        </authorList>
    </citation>
    <scope>NUCLEOTIDE SEQUENCE [LARGE SCALE GENOMIC DNA]</scope>
    <source>
        <strain evidence="1 2">JCM 31056</strain>
    </source>
</reference>
<proteinExistence type="predicted"/>
<sequence length="89" mass="9964">MAVPTIIATKLAELEQLCEKYPTKIPIEECAAFLGMAGESLRACLEHGSCPFGLGWLKKNAHNRAFYIPTLTFYLWVTQAAGFREEVRT</sequence>
<accession>A0ABQ1E1R1</accession>
<keyword evidence="2" id="KW-1185">Reference proteome</keyword>
<dbReference type="Proteomes" id="UP000620147">
    <property type="component" value="Unassembled WGS sequence"/>
</dbReference>
<evidence type="ECO:0000313" key="1">
    <source>
        <dbReference type="EMBL" id="GFO88916.1"/>
    </source>
</evidence>
<gene>
    <name evidence="1" type="ORF">BUFA31_20800</name>
</gene>